<sequence>MLPFHSATTTTIITTITSLRGKTAAAGLFVEVGGGKGHPKTTARKNQVASANNRRQGLKLEPMEISYPAPPLGNHRSPYLPPHLLSRTRHYFSHMVERSESHVVAPVCCPTAGKTTLPSWAVAQPPLLLYFQTKTHNLQRWLFEDCLKKTSRLSSLLPSGPFDRICRVVFALVNGRLRLGCPPTHPCRQRFKALHTDDDTSRTLISQGLGMSVPPVRLVKHTPHHASLQRSIERHCDELTLEAQSGLWGC</sequence>
<reference evidence="2 3" key="1">
    <citation type="submission" date="2018-04" db="EMBL/GenBank/DDBJ databases">
        <title>The genome of golden apple snail Pomacea canaliculata provides insight into stress tolerance and invasive adaptation.</title>
        <authorList>
            <person name="Liu C."/>
            <person name="Liu B."/>
            <person name="Ren Y."/>
            <person name="Zhang Y."/>
            <person name="Wang H."/>
            <person name="Li S."/>
            <person name="Jiang F."/>
            <person name="Yin L."/>
            <person name="Zhang G."/>
            <person name="Qian W."/>
            <person name="Fan W."/>
        </authorList>
    </citation>
    <scope>NUCLEOTIDE SEQUENCE [LARGE SCALE GENOMIC DNA]</scope>
    <source>
        <strain evidence="2">SZHN2017</strain>
        <tissue evidence="2">Muscle</tissue>
    </source>
</reference>
<evidence type="ECO:0000313" key="3">
    <source>
        <dbReference type="Proteomes" id="UP000245119"/>
    </source>
</evidence>
<gene>
    <name evidence="2" type="ORF">C0Q70_20009</name>
</gene>
<keyword evidence="3" id="KW-1185">Reference proteome</keyword>
<feature type="compositionally biased region" description="Polar residues" evidence="1">
    <location>
        <begin position="44"/>
        <end position="55"/>
    </location>
</feature>
<evidence type="ECO:0000313" key="2">
    <source>
        <dbReference type="EMBL" id="PVD19520.1"/>
    </source>
</evidence>
<accession>A0A2T7NEB9</accession>
<dbReference type="Proteomes" id="UP000245119">
    <property type="component" value="Linkage Group LG13"/>
</dbReference>
<name>A0A2T7NEB9_POMCA</name>
<dbReference type="AlphaFoldDB" id="A0A2T7NEB9"/>
<dbReference type="EMBL" id="PZQS01000013">
    <property type="protein sequence ID" value="PVD19520.1"/>
    <property type="molecule type" value="Genomic_DNA"/>
</dbReference>
<organism evidence="2 3">
    <name type="scientific">Pomacea canaliculata</name>
    <name type="common">Golden apple snail</name>
    <dbReference type="NCBI Taxonomy" id="400727"/>
    <lineage>
        <taxon>Eukaryota</taxon>
        <taxon>Metazoa</taxon>
        <taxon>Spiralia</taxon>
        <taxon>Lophotrochozoa</taxon>
        <taxon>Mollusca</taxon>
        <taxon>Gastropoda</taxon>
        <taxon>Caenogastropoda</taxon>
        <taxon>Architaenioglossa</taxon>
        <taxon>Ampullarioidea</taxon>
        <taxon>Ampullariidae</taxon>
        <taxon>Pomacea</taxon>
    </lineage>
</organism>
<proteinExistence type="predicted"/>
<protein>
    <submittedName>
        <fullName evidence="2">Uncharacterized protein</fullName>
    </submittedName>
</protein>
<comment type="caution">
    <text evidence="2">The sequence shown here is derived from an EMBL/GenBank/DDBJ whole genome shotgun (WGS) entry which is preliminary data.</text>
</comment>
<evidence type="ECO:0000256" key="1">
    <source>
        <dbReference type="SAM" id="MobiDB-lite"/>
    </source>
</evidence>
<feature type="region of interest" description="Disordered" evidence="1">
    <location>
        <begin position="36"/>
        <end position="55"/>
    </location>
</feature>